<dbReference type="AlphaFoldDB" id="A0A072TQ02"/>
<dbReference type="HOGENOM" id="CLU_090145_3_0_1"/>
<evidence type="ECO:0000256" key="3">
    <source>
        <dbReference type="SAM" id="SignalP"/>
    </source>
</evidence>
<keyword evidence="3" id="KW-0732">Signal</keyword>
<dbReference type="OrthoDB" id="1918435at2759"/>
<dbReference type="InterPro" id="IPR011065">
    <property type="entry name" value="Kunitz_inhibitor_STI-like_sf"/>
</dbReference>
<evidence type="ECO:0000256" key="1">
    <source>
        <dbReference type="ARBA" id="ARBA00004613"/>
    </source>
</evidence>
<dbReference type="Proteomes" id="UP000265566">
    <property type="component" value="Chromosome 8"/>
</dbReference>
<dbReference type="Gramene" id="rna47043">
    <property type="protein sequence ID" value="RHN40826.1"/>
    <property type="gene ID" value="gene47043"/>
</dbReference>
<dbReference type="Pfam" id="PF00197">
    <property type="entry name" value="Kunitz_legume"/>
    <property type="match status" value="1"/>
</dbReference>
<dbReference type="EnsemblPlants" id="KEH19472">
    <property type="protein sequence ID" value="KEH19472"/>
    <property type="gene ID" value="MTR_8g461050"/>
</dbReference>
<dbReference type="KEGG" id="mtr:25502461"/>
<name>A0A072TQ02_MEDTR</name>
<dbReference type="EMBL" id="PSQE01000008">
    <property type="protein sequence ID" value="RHN40826.1"/>
    <property type="molecule type" value="Genomic_DNA"/>
</dbReference>
<comment type="subcellular location">
    <subcellularLocation>
        <location evidence="1">Secreted</location>
    </subcellularLocation>
</comment>
<reference evidence="4 7" key="1">
    <citation type="journal article" date="2011" name="Nature">
        <title>The Medicago genome provides insight into the evolution of rhizobial symbioses.</title>
        <authorList>
            <person name="Young N.D."/>
            <person name="Debelle F."/>
            <person name="Oldroyd G.E."/>
            <person name="Geurts R."/>
            <person name="Cannon S.B."/>
            <person name="Udvardi M.K."/>
            <person name="Benedito V.A."/>
            <person name="Mayer K.F."/>
            <person name="Gouzy J."/>
            <person name="Schoof H."/>
            <person name="Van de Peer Y."/>
            <person name="Proost S."/>
            <person name="Cook D.R."/>
            <person name="Meyers B.C."/>
            <person name="Spannagl M."/>
            <person name="Cheung F."/>
            <person name="De Mita S."/>
            <person name="Krishnakumar V."/>
            <person name="Gundlach H."/>
            <person name="Zhou S."/>
            <person name="Mudge J."/>
            <person name="Bharti A.K."/>
            <person name="Murray J.D."/>
            <person name="Naoumkina M.A."/>
            <person name="Rosen B."/>
            <person name="Silverstein K.A."/>
            <person name="Tang H."/>
            <person name="Rombauts S."/>
            <person name="Zhao P.X."/>
            <person name="Zhou P."/>
            <person name="Barbe V."/>
            <person name="Bardou P."/>
            <person name="Bechner M."/>
            <person name="Bellec A."/>
            <person name="Berger A."/>
            <person name="Berges H."/>
            <person name="Bidwell S."/>
            <person name="Bisseling T."/>
            <person name="Choisne N."/>
            <person name="Couloux A."/>
            <person name="Denny R."/>
            <person name="Deshpande S."/>
            <person name="Dai X."/>
            <person name="Doyle J.J."/>
            <person name="Dudez A.M."/>
            <person name="Farmer A.D."/>
            <person name="Fouteau S."/>
            <person name="Franken C."/>
            <person name="Gibelin C."/>
            <person name="Gish J."/>
            <person name="Goldstein S."/>
            <person name="Gonzalez A.J."/>
            <person name="Green P.J."/>
            <person name="Hallab A."/>
            <person name="Hartog M."/>
            <person name="Hua A."/>
            <person name="Humphray S.J."/>
            <person name="Jeong D.H."/>
            <person name="Jing Y."/>
            <person name="Jocker A."/>
            <person name="Kenton S.M."/>
            <person name="Kim D.J."/>
            <person name="Klee K."/>
            <person name="Lai H."/>
            <person name="Lang C."/>
            <person name="Lin S."/>
            <person name="Macmil S.L."/>
            <person name="Magdelenat G."/>
            <person name="Matthews L."/>
            <person name="McCorrison J."/>
            <person name="Monaghan E.L."/>
            <person name="Mun J.H."/>
            <person name="Najar F.Z."/>
            <person name="Nicholson C."/>
            <person name="Noirot C."/>
            <person name="O'Bleness M."/>
            <person name="Paule C.R."/>
            <person name="Poulain J."/>
            <person name="Prion F."/>
            <person name="Qin B."/>
            <person name="Qu C."/>
            <person name="Retzel E.F."/>
            <person name="Riddle C."/>
            <person name="Sallet E."/>
            <person name="Samain S."/>
            <person name="Samson N."/>
            <person name="Sanders I."/>
            <person name="Saurat O."/>
            <person name="Scarpelli C."/>
            <person name="Schiex T."/>
            <person name="Segurens B."/>
            <person name="Severin A.J."/>
            <person name="Sherrier D.J."/>
            <person name="Shi R."/>
            <person name="Sims S."/>
            <person name="Singer S.R."/>
            <person name="Sinharoy S."/>
            <person name="Sterck L."/>
            <person name="Viollet A."/>
            <person name="Wang B.B."/>
            <person name="Wang K."/>
            <person name="Wang M."/>
            <person name="Wang X."/>
            <person name="Warfsmann J."/>
            <person name="Weissenbach J."/>
            <person name="White D.D."/>
            <person name="White J.D."/>
            <person name="Wiley G.B."/>
            <person name="Wincker P."/>
            <person name="Xing Y."/>
            <person name="Yang L."/>
            <person name="Yao Z."/>
            <person name="Ying F."/>
            <person name="Zhai J."/>
            <person name="Zhou L."/>
            <person name="Zuber A."/>
            <person name="Denarie J."/>
            <person name="Dixon R.A."/>
            <person name="May G.D."/>
            <person name="Schwartz D.C."/>
            <person name="Rogers J."/>
            <person name="Quetier F."/>
            <person name="Town C.D."/>
            <person name="Roe B.A."/>
        </authorList>
    </citation>
    <scope>NUCLEOTIDE SEQUENCE [LARGE SCALE GENOMIC DNA]</scope>
    <source>
        <strain evidence="4">A17</strain>
        <strain evidence="6 7">cv. Jemalong A17</strain>
    </source>
</reference>
<proteinExistence type="predicted"/>
<keyword evidence="2" id="KW-0964">Secreted</keyword>
<reference evidence="6" key="3">
    <citation type="submission" date="2015-04" db="UniProtKB">
        <authorList>
            <consortium name="EnsemblPlants"/>
        </authorList>
    </citation>
    <scope>IDENTIFICATION</scope>
    <source>
        <strain evidence="6">cv. Jemalong A17</strain>
    </source>
</reference>
<keyword evidence="7" id="KW-1185">Reference proteome</keyword>
<dbReference type="GO" id="GO:0004866">
    <property type="term" value="F:endopeptidase inhibitor activity"/>
    <property type="evidence" value="ECO:0007669"/>
    <property type="project" value="InterPro"/>
</dbReference>
<evidence type="ECO:0000256" key="2">
    <source>
        <dbReference type="ARBA" id="ARBA00022525"/>
    </source>
</evidence>
<dbReference type="CDD" id="cd23367">
    <property type="entry name" value="beta-trefoil_STI_KPI104-like"/>
    <property type="match status" value="1"/>
</dbReference>
<dbReference type="MEROPS" id="I03.029"/>
<feature type="signal peptide" evidence="3">
    <location>
        <begin position="1"/>
        <end position="24"/>
    </location>
</feature>
<sequence>MSTKSLTIFILANVCLLMTTTSIAQFVIDTSGEPVEDDEEYFIRPAITGNGGRFTLVPINDACLLHVGLENADLSPGLALVFSPFAPHHDDDEVRLNRDLKVIFQASTACGQSTEWKLGERDATTGRRFVIIGRDSGTVGSFGNFFKIVETAVRNIYNIQWCPTEVCPNCKFECGTVGIVRENGKILLALDGTPLPIVFQKE</sequence>
<dbReference type="PANTHER" id="PTHR33107">
    <property type="entry name" value="KUNITZ TRYPSIN INHIBITOR 2"/>
    <property type="match status" value="1"/>
</dbReference>
<dbReference type="Gene3D" id="2.80.10.50">
    <property type="match status" value="1"/>
</dbReference>
<dbReference type="SUPFAM" id="SSF50386">
    <property type="entry name" value="STI-like"/>
    <property type="match status" value="1"/>
</dbReference>
<evidence type="ECO:0000313" key="6">
    <source>
        <dbReference type="EnsemblPlants" id="KEH19472"/>
    </source>
</evidence>
<evidence type="ECO:0000313" key="4">
    <source>
        <dbReference type="EMBL" id="KEH19472.1"/>
    </source>
</evidence>
<dbReference type="InterPro" id="IPR002160">
    <property type="entry name" value="Prot_inh_Kunz-lg"/>
</dbReference>
<dbReference type="EMBL" id="CM001224">
    <property type="protein sequence ID" value="KEH19472.1"/>
    <property type="molecule type" value="Genomic_DNA"/>
</dbReference>
<accession>A0A072TQ02</accession>
<evidence type="ECO:0000313" key="7">
    <source>
        <dbReference type="Proteomes" id="UP000002051"/>
    </source>
</evidence>
<protein>
    <submittedName>
        <fullName evidence="4">Kunitz type trypsin inhibitor</fullName>
    </submittedName>
</protein>
<reference evidence="4 7" key="2">
    <citation type="journal article" date="2014" name="BMC Genomics">
        <title>An improved genome release (version Mt4.0) for the model legume Medicago truncatula.</title>
        <authorList>
            <person name="Tang H."/>
            <person name="Krishnakumar V."/>
            <person name="Bidwell S."/>
            <person name="Rosen B."/>
            <person name="Chan A."/>
            <person name="Zhou S."/>
            <person name="Gentzbittel L."/>
            <person name="Childs K.L."/>
            <person name="Yandell M."/>
            <person name="Gundlach H."/>
            <person name="Mayer K.F."/>
            <person name="Schwartz D.C."/>
            <person name="Town C.D."/>
        </authorList>
    </citation>
    <scope>GENOME REANNOTATION</scope>
    <source>
        <strain evidence="4">A17</strain>
        <strain evidence="6 7">cv. Jemalong A17</strain>
    </source>
</reference>
<dbReference type="STRING" id="3880.A0A072TQ02"/>
<dbReference type="PANTHER" id="PTHR33107:SF31">
    <property type="entry name" value="KUNITZ TYPE TRYPSIN INHIBITOR 104"/>
    <property type="match status" value="1"/>
</dbReference>
<reference evidence="5" key="4">
    <citation type="journal article" date="2018" name="Nat. Plants">
        <title>Whole-genome landscape of Medicago truncatula symbiotic genes.</title>
        <authorList>
            <person name="Pecrix Y."/>
            <person name="Gamas P."/>
            <person name="Carrere S."/>
        </authorList>
    </citation>
    <scope>NUCLEOTIDE SEQUENCE</scope>
    <source>
        <tissue evidence="5">Leaves</tissue>
    </source>
</reference>
<evidence type="ECO:0000313" key="5">
    <source>
        <dbReference type="EMBL" id="RHN40826.1"/>
    </source>
</evidence>
<dbReference type="GO" id="GO:0005576">
    <property type="term" value="C:extracellular region"/>
    <property type="evidence" value="ECO:0007669"/>
    <property type="project" value="UniProtKB-SubCell"/>
</dbReference>
<gene>
    <name evidence="6" type="primary">25502461</name>
    <name evidence="4" type="ordered locus">MTR_8g461050</name>
    <name evidence="5" type="ORF">MtrunA17_Chr8g0359111</name>
</gene>
<organism evidence="4 7">
    <name type="scientific">Medicago truncatula</name>
    <name type="common">Barrel medic</name>
    <name type="synonym">Medicago tribuloides</name>
    <dbReference type="NCBI Taxonomy" id="3880"/>
    <lineage>
        <taxon>Eukaryota</taxon>
        <taxon>Viridiplantae</taxon>
        <taxon>Streptophyta</taxon>
        <taxon>Embryophyta</taxon>
        <taxon>Tracheophyta</taxon>
        <taxon>Spermatophyta</taxon>
        <taxon>Magnoliopsida</taxon>
        <taxon>eudicotyledons</taxon>
        <taxon>Gunneridae</taxon>
        <taxon>Pentapetalae</taxon>
        <taxon>rosids</taxon>
        <taxon>fabids</taxon>
        <taxon>Fabales</taxon>
        <taxon>Fabaceae</taxon>
        <taxon>Papilionoideae</taxon>
        <taxon>50 kb inversion clade</taxon>
        <taxon>NPAAA clade</taxon>
        <taxon>Hologalegina</taxon>
        <taxon>IRL clade</taxon>
        <taxon>Trifolieae</taxon>
        <taxon>Medicago</taxon>
    </lineage>
</organism>
<feature type="chain" id="PRO_5014498911" evidence="3">
    <location>
        <begin position="25"/>
        <end position="202"/>
    </location>
</feature>
<dbReference type="SMART" id="SM00452">
    <property type="entry name" value="STI"/>
    <property type="match status" value="1"/>
</dbReference>
<dbReference type="Proteomes" id="UP000002051">
    <property type="component" value="Chromosome 8"/>
</dbReference>